<name>A0ABW9ZZI0_9BACT</name>
<dbReference type="RefSeq" id="WP_161818906.1">
    <property type="nucleotide sequence ID" value="NZ_JAACJS010000015.1"/>
</dbReference>
<evidence type="ECO:0000313" key="2">
    <source>
        <dbReference type="EMBL" id="NCI50588.1"/>
    </source>
</evidence>
<evidence type="ECO:0000256" key="1">
    <source>
        <dbReference type="SAM" id="Phobius"/>
    </source>
</evidence>
<organism evidence="2 3">
    <name type="scientific">Sediminibacterium roseum</name>
    <dbReference type="NCBI Taxonomy" id="1978412"/>
    <lineage>
        <taxon>Bacteria</taxon>
        <taxon>Pseudomonadati</taxon>
        <taxon>Bacteroidota</taxon>
        <taxon>Chitinophagia</taxon>
        <taxon>Chitinophagales</taxon>
        <taxon>Chitinophagaceae</taxon>
        <taxon>Sediminibacterium</taxon>
    </lineage>
</organism>
<protein>
    <submittedName>
        <fullName evidence="2">Uncharacterized protein</fullName>
    </submittedName>
</protein>
<sequence length="64" mass="6535">MEKRVLGIILAILGIIGLIYAGASFMNGSGGTRNVKSILVFGALGAVFFAAGIGLVKHTNDKAT</sequence>
<proteinExistence type="predicted"/>
<keyword evidence="3" id="KW-1185">Reference proteome</keyword>
<dbReference type="EMBL" id="JAACJS010000015">
    <property type="protein sequence ID" value="NCI50588.1"/>
    <property type="molecule type" value="Genomic_DNA"/>
</dbReference>
<evidence type="ECO:0000313" key="3">
    <source>
        <dbReference type="Proteomes" id="UP000753802"/>
    </source>
</evidence>
<reference evidence="2 3" key="1">
    <citation type="submission" date="2020-01" db="EMBL/GenBank/DDBJ databases">
        <title>Genome analysis.</title>
        <authorList>
            <person name="Wu S."/>
            <person name="Wang G."/>
        </authorList>
    </citation>
    <scope>NUCLEOTIDE SEQUENCE [LARGE SCALE GENOMIC DNA]</scope>
    <source>
        <strain evidence="2 3">SYL130</strain>
    </source>
</reference>
<keyword evidence="1" id="KW-1133">Transmembrane helix</keyword>
<feature type="transmembrane region" description="Helical" evidence="1">
    <location>
        <begin position="37"/>
        <end position="56"/>
    </location>
</feature>
<accession>A0ABW9ZZI0</accession>
<comment type="caution">
    <text evidence="2">The sequence shown here is derived from an EMBL/GenBank/DDBJ whole genome shotgun (WGS) entry which is preliminary data.</text>
</comment>
<keyword evidence="1" id="KW-0472">Membrane</keyword>
<keyword evidence="1" id="KW-0812">Transmembrane</keyword>
<gene>
    <name evidence="2" type="ORF">GWC95_11680</name>
</gene>
<dbReference type="Proteomes" id="UP000753802">
    <property type="component" value="Unassembled WGS sequence"/>
</dbReference>